<organism evidence="5 6">
    <name type="scientific">Ogataea polymorpha</name>
    <dbReference type="NCBI Taxonomy" id="460523"/>
    <lineage>
        <taxon>Eukaryota</taxon>
        <taxon>Fungi</taxon>
        <taxon>Dikarya</taxon>
        <taxon>Ascomycota</taxon>
        <taxon>Saccharomycotina</taxon>
        <taxon>Pichiomycetes</taxon>
        <taxon>Pichiales</taxon>
        <taxon>Pichiaceae</taxon>
        <taxon>Ogataea</taxon>
    </lineage>
</organism>
<dbReference type="Pfam" id="PF11968">
    <property type="entry name" value="Bmt2"/>
    <property type="match status" value="1"/>
</dbReference>
<comment type="function">
    <text evidence="4">S-adenosyl-L-methionine-dependent methyltransferase that specifically methylates the N(1) position of an adenine present in helix 65 in 25S rRNA.</text>
</comment>
<evidence type="ECO:0000313" key="6">
    <source>
        <dbReference type="Proteomes" id="UP000788993"/>
    </source>
</evidence>
<dbReference type="RefSeq" id="XP_018209414.1">
    <property type="nucleotide sequence ID" value="XM_018353123.1"/>
</dbReference>
<dbReference type="EC" id="2.1.1.-" evidence="4"/>
<reference evidence="5" key="1">
    <citation type="journal article" date="2021" name="Open Biol.">
        <title>Shared evolutionary footprints suggest mitochondrial oxidative damage underlies multiple complex I losses in fungi.</title>
        <authorList>
            <person name="Schikora-Tamarit M.A."/>
            <person name="Marcet-Houben M."/>
            <person name="Nosek J."/>
            <person name="Gabaldon T."/>
        </authorList>
    </citation>
    <scope>NUCLEOTIDE SEQUENCE</scope>
    <source>
        <strain evidence="5">NCAIM Y.01608</strain>
    </source>
</reference>
<evidence type="ECO:0000256" key="4">
    <source>
        <dbReference type="HAMAP-Rule" id="MF_03044"/>
    </source>
</evidence>
<dbReference type="HAMAP" id="MF_03044">
    <property type="entry name" value="BMT2"/>
    <property type="match status" value="1"/>
</dbReference>
<feature type="binding site" evidence="4">
    <location>
        <position position="192"/>
    </location>
    <ligand>
        <name>S-adenosyl-L-methionine</name>
        <dbReference type="ChEBI" id="CHEBI:59789"/>
    </ligand>
</feature>
<keyword evidence="4" id="KW-0539">Nucleus</keyword>
<reference evidence="5" key="2">
    <citation type="submission" date="2021-01" db="EMBL/GenBank/DDBJ databases">
        <authorList>
            <person name="Schikora-Tamarit M.A."/>
        </authorList>
    </citation>
    <scope>NUCLEOTIDE SEQUENCE</scope>
    <source>
        <strain evidence="5">NCAIM Y.01608</strain>
    </source>
</reference>
<dbReference type="GO" id="GO:0016433">
    <property type="term" value="F:rRNA (adenine) methyltransferase activity"/>
    <property type="evidence" value="ECO:0007669"/>
    <property type="project" value="UniProtKB-UniRule"/>
</dbReference>
<dbReference type="PANTHER" id="PTHR21008:SF1">
    <property type="entry name" value="25S RRNA (ADENINE(2142)-N(1))-METHYLTRANSFERASE"/>
    <property type="match status" value="1"/>
</dbReference>
<keyword evidence="6" id="KW-1185">Reference proteome</keyword>
<dbReference type="AlphaFoldDB" id="A0A1B7SD81"/>
<feature type="binding site" evidence="4">
    <location>
        <position position="171"/>
    </location>
    <ligand>
        <name>S-adenosyl-L-methionine</name>
        <dbReference type="ChEBI" id="CHEBI:59789"/>
    </ligand>
</feature>
<comment type="similarity">
    <text evidence="4">Belongs to the BMT2 family.</text>
</comment>
<proteinExistence type="inferred from homology"/>
<dbReference type="InterPro" id="IPR021867">
    <property type="entry name" value="Bmt2/SAMTOR"/>
</dbReference>
<dbReference type="Gene3D" id="3.40.50.150">
    <property type="entry name" value="Vaccinia Virus protein VP39"/>
    <property type="match status" value="1"/>
</dbReference>
<dbReference type="EMBL" id="JAEUBD010000763">
    <property type="protein sequence ID" value="KAH3672473.1"/>
    <property type="molecule type" value="Genomic_DNA"/>
</dbReference>
<evidence type="ECO:0000256" key="3">
    <source>
        <dbReference type="ARBA" id="ARBA00022691"/>
    </source>
</evidence>
<name>A0A1B7SD81_9ASCO</name>
<dbReference type="GO" id="GO:0005730">
    <property type="term" value="C:nucleolus"/>
    <property type="evidence" value="ECO:0007669"/>
    <property type="project" value="UniProtKB-SubCell"/>
</dbReference>
<keyword evidence="1 4" id="KW-0489">Methyltransferase</keyword>
<accession>A0A1B7SD81</accession>
<dbReference type="InterPro" id="IPR029063">
    <property type="entry name" value="SAM-dependent_MTases_sf"/>
</dbReference>
<dbReference type="SUPFAM" id="SSF53335">
    <property type="entry name" value="S-adenosyl-L-methionine-dependent methyltransferases"/>
    <property type="match status" value="1"/>
</dbReference>
<dbReference type="PANTHER" id="PTHR21008">
    <property type="entry name" value="S-ADENOSYLMETHIONINE SENSOR UPSTREAM OF MTORC1-RELATED"/>
    <property type="match status" value="1"/>
</dbReference>
<comment type="subcellular location">
    <subcellularLocation>
        <location evidence="4">Nucleus</location>
        <location evidence="4">Nucleolus</location>
    </subcellularLocation>
</comment>
<keyword evidence="2 4" id="KW-0808">Transferase</keyword>
<dbReference type="Proteomes" id="UP000788993">
    <property type="component" value="Unassembled WGS sequence"/>
</dbReference>
<comment type="caution">
    <text evidence="5">The sequence shown here is derived from an EMBL/GenBank/DDBJ whole genome shotgun (WGS) entry which is preliminary data.</text>
</comment>
<keyword evidence="3 4" id="KW-0949">S-adenosyl-L-methionine</keyword>
<evidence type="ECO:0000256" key="1">
    <source>
        <dbReference type="ARBA" id="ARBA00022603"/>
    </source>
</evidence>
<gene>
    <name evidence="4" type="primary">BMT2</name>
    <name evidence="5" type="ORF">OGATHE_002314</name>
</gene>
<evidence type="ECO:0000313" key="5">
    <source>
        <dbReference type="EMBL" id="KAH3672473.1"/>
    </source>
</evidence>
<evidence type="ECO:0000256" key="2">
    <source>
        <dbReference type="ARBA" id="ARBA00022679"/>
    </source>
</evidence>
<protein>
    <recommendedName>
        <fullName evidence="4">25S rRNA adenine-N(1) methyltransferase</fullName>
        <ecNumber evidence="4">2.1.1.-</ecNumber>
    </recommendedName>
</protein>
<sequence>MLSRNKKKGLMAGRRALPSHNKQKVLKPLRARQLIRRFHVLLKNKNQLTKRLEKIWKCKIESDPAKYIREYNPDLFERFEQARIHTIETLVVNKPPPSTVISTNSFQLDRICEELGKIEGEIEKRGGLEVYQAASVQGQSSLRGGDSSKKLVEWLKDLGYNKDNAVALEIGCLNSRNFISTCGLFSKVVKIDLHSQEPDILEQDFMERPLPKSAAEQFDLISCSLVVNFVPDPHLRGQMMHRITQFLKPHSQKPYLFFVLPLPCVVNSRYFDENRLSELMRALGFECIRHYRSHKLAYYLYQWERRVSEKPNFPKKELHEGTKRNNFCIVMT</sequence>